<dbReference type="AlphaFoldDB" id="A0A1H7UHI0"/>
<organism evidence="1 2">
    <name type="scientific">Stigmatella aurantiaca</name>
    <dbReference type="NCBI Taxonomy" id="41"/>
    <lineage>
        <taxon>Bacteria</taxon>
        <taxon>Pseudomonadati</taxon>
        <taxon>Myxococcota</taxon>
        <taxon>Myxococcia</taxon>
        <taxon>Myxococcales</taxon>
        <taxon>Cystobacterineae</taxon>
        <taxon>Archangiaceae</taxon>
        <taxon>Stigmatella</taxon>
    </lineage>
</organism>
<keyword evidence="2" id="KW-1185">Reference proteome</keyword>
<protein>
    <submittedName>
        <fullName evidence="1">Uncharacterized protein</fullName>
    </submittedName>
</protein>
<evidence type="ECO:0000313" key="2">
    <source>
        <dbReference type="Proteomes" id="UP000182719"/>
    </source>
</evidence>
<gene>
    <name evidence="1" type="ORF">SAMN05444354_11048</name>
</gene>
<dbReference type="Proteomes" id="UP000182719">
    <property type="component" value="Unassembled WGS sequence"/>
</dbReference>
<accession>A0A1H7UHI0</accession>
<evidence type="ECO:0000313" key="1">
    <source>
        <dbReference type="EMBL" id="SEL96215.1"/>
    </source>
</evidence>
<sequence>MPEAVERALASAEFRDIRARDRLRSLLQSDLPPRLGSPGEGFGPSAVFAQPPHDLPALLRLADELEQLARREAGERALVWKCASCNARYAVPVSLVRPVSIRCERCGTPVELSAPHSLGEESLIDPFLGVVNTCRRELAVFFREAMARGWPVLVSEGERPGAAAAGGDSVRQ</sequence>
<proteinExistence type="predicted"/>
<dbReference type="EMBL" id="FOAP01000010">
    <property type="protein sequence ID" value="SEL96215.1"/>
    <property type="molecule type" value="Genomic_DNA"/>
</dbReference>
<reference evidence="2" key="1">
    <citation type="submission" date="2016-10" db="EMBL/GenBank/DDBJ databases">
        <authorList>
            <person name="Varghese N."/>
            <person name="Submissions S."/>
        </authorList>
    </citation>
    <scope>NUCLEOTIDE SEQUENCE [LARGE SCALE GENOMIC DNA]</scope>
    <source>
        <strain evidence="2">DSM 17044</strain>
    </source>
</reference>
<name>A0A1H7UHI0_STIAU</name>